<sequence length="60" mass="7144">MHKHRIQSIVRKKYRVQTTDSNHMYVVAENHLDRDIYAERLAEKWVPDLTYIRTGKAGCT</sequence>
<accession>A0ABW6C4W6</accession>
<comment type="caution">
    <text evidence="1">The sequence shown here is derived from an EMBL/GenBank/DDBJ whole genome shotgun (WGS) entry which is preliminary data.</text>
</comment>
<proteinExistence type="predicted"/>
<name>A0ABW6C4W6_9BACT</name>
<dbReference type="RefSeq" id="WP_377492565.1">
    <property type="nucleotide sequence ID" value="NZ_JBHUOX010000074.1"/>
</dbReference>
<keyword evidence="2" id="KW-1185">Reference proteome</keyword>
<dbReference type="Proteomes" id="UP001597641">
    <property type="component" value="Unassembled WGS sequence"/>
</dbReference>
<dbReference type="EMBL" id="JBHUOX010000074">
    <property type="protein sequence ID" value="MFD3004031.1"/>
    <property type="molecule type" value="Genomic_DNA"/>
</dbReference>
<gene>
    <name evidence="1" type="ORF">ACFS7Z_27010</name>
</gene>
<reference evidence="2" key="1">
    <citation type="journal article" date="2019" name="Int. J. Syst. Evol. Microbiol.">
        <title>The Global Catalogue of Microorganisms (GCM) 10K type strain sequencing project: providing services to taxonomists for standard genome sequencing and annotation.</title>
        <authorList>
            <consortium name="The Broad Institute Genomics Platform"/>
            <consortium name="The Broad Institute Genome Sequencing Center for Infectious Disease"/>
            <person name="Wu L."/>
            <person name="Ma J."/>
        </authorList>
    </citation>
    <scope>NUCLEOTIDE SEQUENCE [LARGE SCALE GENOMIC DNA]</scope>
    <source>
        <strain evidence="2">KCTC 23984</strain>
    </source>
</reference>
<organism evidence="1 2">
    <name type="scientific">Pontibacter toksunensis</name>
    <dbReference type="NCBI Taxonomy" id="1332631"/>
    <lineage>
        <taxon>Bacteria</taxon>
        <taxon>Pseudomonadati</taxon>
        <taxon>Bacteroidota</taxon>
        <taxon>Cytophagia</taxon>
        <taxon>Cytophagales</taxon>
        <taxon>Hymenobacteraceae</taxon>
        <taxon>Pontibacter</taxon>
    </lineage>
</organism>
<evidence type="ECO:0000313" key="2">
    <source>
        <dbReference type="Proteomes" id="UP001597641"/>
    </source>
</evidence>
<evidence type="ECO:0000313" key="1">
    <source>
        <dbReference type="EMBL" id="MFD3004031.1"/>
    </source>
</evidence>
<protein>
    <submittedName>
        <fullName evidence="1">Uncharacterized protein</fullName>
    </submittedName>
</protein>